<proteinExistence type="predicted"/>
<sequence>MLRICLCLLIVVASSTVAAREIKLSSANSGSCPEASSIARDSARATPRATAPVRDVKPARPSVHSDAAGSAGRMQSPRWHSFLPGMFR</sequence>
<feature type="chain" id="PRO_5017760153" description="Secreted protein" evidence="2">
    <location>
        <begin position="20"/>
        <end position="88"/>
    </location>
</feature>
<evidence type="ECO:0000256" key="1">
    <source>
        <dbReference type="SAM" id="MobiDB-lite"/>
    </source>
</evidence>
<keyword evidence="4" id="KW-1185">Reference proteome</keyword>
<name>A0A3D8VHB4_9GAMM</name>
<accession>A0A3D8VHB4</accession>
<gene>
    <name evidence="3" type="ORF">DX912_04480</name>
</gene>
<evidence type="ECO:0000256" key="2">
    <source>
        <dbReference type="SAM" id="SignalP"/>
    </source>
</evidence>
<reference evidence="3 4" key="1">
    <citation type="submission" date="2018-08" db="EMBL/GenBank/DDBJ databases">
        <title>Lysobacter soli KCTC 22011, whole genome shotgun sequence.</title>
        <authorList>
            <person name="Zhang X."/>
            <person name="Feng G."/>
            <person name="Zhu H."/>
        </authorList>
    </citation>
    <scope>NUCLEOTIDE SEQUENCE [LARGE SCALE GENOMIC DNA]</scope>
    <source>
        <strain evidence="3 4">KCTC 22011</strain>
    </source>
</reference>
<feature type="region of interest" description="Disordered" evidence="1">
    <location>
        <begin position="27"/>
        <end position="77"/>
    </location>
</feature>
<dbReference type="Proteomes" id="UP000256829">
    <property type="component" value="Unassembled WGS sequence"/>
</dbReference>
<keyword evidence="2" id="KW-0732">Signal</keyword>
<feature type="signal peptide" evidence="2">
    <location>
        <begin position="1"/>
        <end position="19"/>
    </location>
</feature>
<dbReference type="RefSeq" id="WP_115841272.1">
    <property type="nucleotide sequence ID" value="NZ_CP183976.1"/>
</dbReference>
<organism evidence="3 4">
    <name type="scientific">Lysobacter soli</name>
    <dbReference type="NCBI Taxonomy" id="453783"/>
    <lineage>
        <taxon>Bacteria</taxon>
        <taxon>Pseudomonadati</taxon>
        <taxon>Pseudomonadota</taxon>
        <taxon>Gammaproteobacteria</taxon>
        <taxon>Lysobacterales</taxon>
        <taxon>Lysobacteraceae</taxon>
        <taxon>Lysobacter</taxon>
    </lineage>
</organism>
<evidence type="ECO:0000313" key="4">
    <source>
        <dbReference type="Proteomes" id="UP000256829"/>
    </source>
</evidence>
<dbReference type="AlphaFoldDB" id="A0A3D8VHB4"/>
<evidence type="ECO:0008006" key="5">
    <source>
        <dbReference type="Google" id="ProtNLM"/>
    </source>
</evidence>
<protein>
    <recommendedName>
        <fullName evidence="5">Secreted protein</fullName>
    </recommendedName>
</protein>
<dbReference type="EMBL" id="QTJR01000002">
    <property type="protein sequence ID" value="RDY68757.1"/>
    <property type="molecule type" value="Genomic_DNA"/>
</dbReference>
<comment type="caution">
    <text evidence="3">The sequence shown here is derived from an EMBL/GenBank/DDBJ whole genome shotgun (WGS) entry which is preliminary data.</text>
</comment>
<evidence type="ECO:0000313" key="3">
    <source>
        <dbReference type="EMBL" id="RDY68757.1"/>
    </source>
</evidence>